<dbReference type="AlphaFoldDB" id="A0A2N3N8L7"/>
<evidence type="ECO:0008006" key="3">
    <source>
        <dbReference type="Google" id="ProtNLM"/>
    </source>
</evidence>
<dbReference type="OrthoDB" id="3257981at2759"/>
<evidence type="ECO:0000313" key="2">
    <source>
        <dbReference type="Proteomes" id="UP000233524"/>
    </source>
</evidence>
<gene>
    <name evidence="1" type="ORF">jhhlp_004807</name>
</gene>
<dbReference type="VEuPathDB" id="FungiDB:jhhlp_004807"/>
<dbReference type="Gene3D" id="3.80.10.10">
    <property type="entry name" value="Ribonuclease Inhibitor"/>
    <property type="match status" value="1"/>
</dbReference>
<organism evidence="1 2">
    <name type="scientific">Lomentospora prolificans</name>
    <dbReference type="NCBI Taxonomy" id="41688"/>
    <lineage>
        <taxon>Eukaryota</taxon>
        <taxon>Fungi</taxon>
        <taxon>Dikarya</taxon>
        <taxon>Ascomycota</taxon>
        <taxon>Pezizomycotina</taxon>
        <taxon>Sordariomycetes</taxon>
        <taxon>Hypocreomycetidae</taxon>
        <taxon>Microascales</taxon>
        <taxon>Microascaceae</taxon>
        <taxon>Lomentospora</taxon>
    </lineage>
</organism>
<dbReference type="InParanoid" id="A0A2N3N8L7"/>
<dbReference type="SUPFAM" id="SSF52047">
    <property type="entry name" value="RNI-like"/>
    <property type="match status" value="1"/>
</dbReference>
<dbReference type="InterPro" id="IPR032675">
    <property type="entry name" value="LRR_dom_sf"/>
</dbReference>
<accession>A0A2N3N8L7</accession>
<evidence type="ECO:0000313" key="1">
    <source>
        <dbReference type="EMBL" id="PKS08754.1"/>
    </source>
</evidence>
<dbReference type="Proteomes" id="UP000233524">
    <property type="component" value="Unassembled WGS sequence"/>
</dbReference>
<comment type="caution">
    <text evidence="1">The sequence shown here is derived from an EMBL/GenBank/DDBJ whole genome shotgun (WGS) entry which is preliminary data.</text>
</comment>
<keyword evidence="2" id="KW-1185">Reference proteome</keyword>
<sequence>MFGHDLSVLMSTPFAGSEADEFGKVNGGKLPLWLPKVKEGRPVTSTGQLLQLPHEILATIVAFIADDRRTLAMLAQVSRDCRQLAGSCQYADLRLDYSKISWHILKTLEREAQIRRSPGVLLNNVISPTFIGPCIRTLTVHSKPTKVADFHKDFFDVLWDRVPNRASPEKISELRDKALAEYLTKYRAPLLAAMEYAMPHLEAISWYDGVCLDDEFFRVVTNLPLRHLKLSNAHVGGAYNLAPSLAPAAMRLRSLYFDAELCQGGHHKAKQADTVSPLLVSLLRLCSSSLESLTIGPMLAEWIISFGYELVSLPELRYLDLSGTTRRFDTTAWRSFFSAPLKHLALPIKMSEEFMQVASTCPPLPDLETLVVPPLNRQADPTSSTEVLNFISRYPHIHKLSVGQLPPDLMNNHLVPLLVNGRWSNLTSLSLSWAGPGIDEATRPNIAAIPPESLALIGTLDTLEQLSLSAGESVEWRHQWLIDHEEVRWALRGLSKLKRLAFVRDTYVSPGLEIGRHLEAYYERYLHIELTPAQKKLALERPELGGISAAWVAMAARVNRDGVPRVPDDPELWERYHRNRMLREAEEYAAVLPKLEWIYCGQWPIGIKENRSPEGLARVAVPLHDKRDSCCTLRKRMFAMGQDGDNNC</sequence>
<protein>
    <recommendedName>
        <fullName evidence="3">F-box domain-containing protein</fullName>
    </recommendedName>
</protein>
<reference evidence="1 2" key="1">
    <citation type="journal article" date="2017" name="G3 (Bethesda)">
        <title>First Draft Genome Sequence of the Pathogenic Fungus Lomentospora prolificans (Formerly Scedosporium prolificans).</title>
        <authorList>
            <person name="Luo R."/>
            <person name="Zimin A."/>
            <person name="Workman R."/>
            <person name="Fan Y."/>
            <person name="Pertea G."/>
            <person name="Grossman N."/>
            <person name="Wear M.P."/>
            <person name="Jia B."/>
            <person name="Miller H."/>
            <person name="Casadevall A."/>
            <person name="Timp W."/>
            <person name="Zhang S.X."/>
            <person name="Salzberg S.L."/>
        </authorList>
    </citation>
    <scope>NUCLEOTIDE SEQUENCE [LARGE SCALE GENOMIC DNA]</scope>
    <source>
        <strain evidence="1 2">JHH-5317</strain>
    </source>
</reference>
<proteinExistence type="predicted"/>
<name>A0A2N3N8L7_9PEZI</name>
<dbReference type="EMBL" id="NLAX01000094">
    <property type="protein sequence ID" value="PKS08754.1"/>
    <property type="molecule type" value="Genomic_DNA"/>
</dbReference>